<feature type="non-terminal residue" evidence="2">
    <location>
        <position position="1"/>
    </location>
</feature>
<gene>
    <name evidence="2" type="ordered locus">Os01g0693466</name>
    <name evidence="2" type="ORF">OSNPB_010693466</name>
</gene>
<evidence type="ECO:0000313" key="2">
    <source>
        <dbReference type="EMBL" id="BAS73826.1"/>
    </source>
</evidence>
<dbReference type="Gramene" id="Os01t0693466-00">
    <property type="protein sequence ID" value="Os01t0693466-00"/>
    <property type="gene ID" value="Os01g0693466"/>
</dbReference>
<reference evidence="2 3" key="2">
    <citation type="journal article" date="2013" name="Plant Cell Physiol.">
        <title>Rice Annotation Project Database (RAP-DB): an integrative and interactive database for rice genomics.</title>
        <authorList>
            <person name="Sakai H."/>
            <person name="Lee S.S."/>
            <person name="Tanaka T."/>
            <person name="Numa H."/>
            <person name="Kim J."/>
            <person name="Kawahara Y."/>
            <person name="Wakimoto H."/>
            <person name="Yang C.C."/>
            <person name="Iwamoto M."/>
            <person name="Abe T."/>
            <person name="Yamada Y."/>
            <person name="Muto A."/>
            <person name="Inokuchi H."/>
            <person name="Ikemura T."/>
            <person name="Matsumoto T."/>
            <person name="Sasaki T."/>
            <person name="Itoh T."/>
        </authorList>
    </citation>
    <scope>NUCLEOTIDE SEQUENCE [LARGE SCALE GENOMIC DNA]</scope>
    <source>
        <strain evidence="3">cv. Nipponbare</strain>
    </source>
</reference>
<proteinExistence type="predicted"/>
<dbReference type="EMBL" id="AP014957">
    <property type="protein sequence ID" value="BAS73826.1"/>
    <property type="molecule type" value="Genomic_DNA"/>
</dbReference>
<dbReference type="InParanoid" id="A0A0P0V6X2"/>
<dbReference type="AlphaFoldDB" id="A0A0P0V6X2"/>
<protein>
    <submittedName>
        <fullName evidence="2">Os01g0693466 protein</fullName>
    </submittedName>
</protein>
<dbReference type="PaxDb" id="39947-A0A0P0V6X2"/>
<evidence type="ECO:0000256" key="1">
    <source>
        <dbReference type="SAM" id="MobiDB-lite"/>
    </source>
</evidence>
<reference evidence="3" key="1">
    <citation type="journal article" date="2005" name="Nature">
        <title>The map-based sequence of the rice genome.</title>
        <authorList>
            <consortium name="International rice genome sequencing project (IRGSP)"/>
            <person name="Matsumoto T."/>
            <person name="Wu J."/>
            <person name="Kanamori H."/>
            <person name="Katayose Y."/>
            <person name="Fujisawa M."/>
            <person name="Namiki N."/>
            <person name="Mizuno H."/>
            <person name="Yamamoto K."/>
            <person name="Antonio B.A."/>
            <person name="Baba T."/>
            <person name="Sakata K."/>
            <person name="Nagamura Y."/>
            <person name="Aoki H."/>
            <person name="Arikawa K."/>
            <person name="Arita K."/>
            <person name="Bito T."/>
            <person name="Chiden Y."/>
            <person name="Fujitsuka N."/>
            <person name="Fukunaka R."/>
            <person name="Hamada M."/>
            <person name="Harada C."/>
            <person name="Hayashi A."/>
            <person name="Hijishita S."/>
            <person name="Honda M."/>
            <person name="Hosokawa S."/>
            <person name="Ichikawa Y."/>
            <person name="Idonuma A."/>
            <person name="Iijima M."/>
            <person name="Ikeda M."/>
            <person name="Ikeno M."/>
            <person name="Ito K."/>
            <person name="Ito S."/>
            <person name="Ito T."/>
            <person name="Ito Y."/>
            <person name="Ito Y."/>
            <person name="Iwabuchi A."/>
            <person name="Kamiya K."/>
            <person name="Karasawa W."/>
            <person name="Kurita K."/>
            <person name="Katagiri S."/>
            <person name="Kikuta A."/>
            <person name="Kobayashi H."/>
            <person name="Kobayashi N."/>
            <person name="Machita K."/>
            <person name="Maehara T."/>
            <person name="Masukawa M."/>
            <person name="Mizubayashi T."/>
            <person name="Mukai Y."/>
            <person name="Nagasaki H."/>
            <person name="Nagata Y."/>
            <person name="Naito S."/>
            <person name="Nakashima M."/>
            <person name="Nakama Y."/>
            <person name="Nakamichi Y."/>
            <person name="Nakamura M."/>
            <person name="Meguro A."/>
            <person name="Negishi M."/>
            <person name="Ohta I."/>
            <person name="Ohta T."/>
            <person name="Okamoto M."/>
            <person name="Ono N."/>
            <person name="Saji S."/>
            <person name="Sakaguchi M."/>
            <person name="Sakai K."/>
            <person name="Shibata M."/>
            <person name="Shimokawa T."/>
            <person name="Song J."/>
            <person name="Takazaki Y."/>
            <person name="Terasawa K."/>
            <person name="Tsugane M."/>
            <person name="Tsuji K."/>
            <person name="Ueda S."/>
            <person name="Waki K."/>
            <person name="Yamagata H."/>
            <person name="Yamamoto M."/>
            <person name="Yamamoto S."/>
            <person name="Yamane H."/>
            <person name="Yoshiki S."/>
            <person name="Yoshihara R."/>
            <person name="Yukawa K."/>
            <person name="Zhong H."/>
            <person name="Yano M."/>
            <person name="Yuan Q."/>
            <person name="Ouyang S."/>
            <person name="Liu J."/>
            <person name="Jones K.M."/>
            <person name="Gansberger K."/>
            <person name="Moffat K."/>
            <person name="Hill J."/>
            <person name="Bera J."/>
            <person name="Fadrosh D."/>
            <person name="Jin S."/>
            <person name="Johri S."/>
            <person name="Kim M."/>
            <person name="Overton L."/>
            <person name="Reardon M."/>
            <person name="Tsitrin T."/>
            <person name="Vuong H."/>
            <person name="Weaver B."/>
            <person name="Ciecko A."/>
            <person name="Tallon L."/>
            <person name="Jackson J."/>
            <person name="Pai G."/>
            <person name="Aken S.V."/>
            <person name="Utterback T."/>
            <person name="Reidmuller S."/>
            <person name="Feldblyum T."/>
            <person name="Hsiao J."/>
            <person name="Zismann V."/>
            <person name="Iobst S."/>
            <person name="de Vazeille A.R."/>
            <person name="Buell C.R."/>
            <person name="Ying K."/>
            <person name="Li Y."/>
            <person name="Lu T."/>
            <person name="Huang Y."/>
            <person name="Zhao Q."/>
            <person name="Feng Q."/>
            <person name="Zhang L."/>
            <person name="Zhu J."/>
            <person name="Weng Q."/>
            <person name="Mu J."/>
            <person name="Lu Y."/>
            <person name="Fan D."/>
            <person name="Liu Y."/>
            <person name="Guan J."/>
            <person name="Zhang Y."/>
            <person name="Yu S."/>
            <person name="Liu X."/>
            <person name="Zhang Y."/>
            <person name="Hong G."/>
            <person name="Han B."/>
            <person name="Choisne N."/>
            <person name="Demange N."/>
            <person name="Orjeda G."/>
            <person name="Samain S."/>
            <person name="Cattolico L."/>
            <person name="Pelletier E."/>
            <person name="Couloux A."/>
            <person name="Segurens B."/>
            <person name="Wincker P."/>
            <person name="D'Hont A."/>
            <person name="Scarpelli C."/>
            <person name="Weissenbach J."/>
            <person name="Salanoubat M."/>
            <person name="Quetier F."/>
            <person name="Yu Y."/>
            <person name="Kim H.R."/>
            <person name="Rambo T."/>
            <person name="Currie J."/>
            <person name="Collura K."/>
            <person name="Luo M."/>
            <person name="Yang T."/>
            <person name="Ammiraju J.S.S."/>
            <person name="Engler F."/>
            <person name="Soderlund C."/>
            <person name="Wing R.A."/>
            <person name="Palmer L.E."/>
            <person name="de la Bastide M."/>
            <person name="Spiegel L."/>
            <person name="Nascimento L."/>
            <person name="Zutavern T."/>
            <person name="O'Shaughnessy A."/>
            <person name="Dike S."/>
            <person name="Dedhia N."/>
            <person name="Preston R."/>
            <person name="Balija V."/>
            <person name="McCombie W.R."/>
            <person name="Chow T."/>
            <person name="Chen H."/>
            <person name="Chung M."/>
            <person name="Chen C."/>
            <person name="Shaw J."/>
            <person name="Wu H."/>
            <person name="Hsiao K."/>
            <person name="Chao Y."/>
            <person name="Chu M."/>
            <person name="Cheng C."/>
            <person name="Hour A."/>
            <person name="Lee P."/>
            <person name="Lin S."/>
            <person name="Lin Y."/>
            <person name="Liou J."/>
            <person name="Liu S."/>
            <person name="Hsing Y."/>
            <person name="Raghuvanshi S."/>
            <person name="Mohanty A."/>
            <person name="Bharti A.K."/>
            <person name="Gaur A."/>
            <person name="Gupta V."/>
            <person name="Kumar D."/>
            <person name="Ravi V."/>
            <person name="Vij S."/>
            <person name="Kapur A."/>
            <person name="Khurana P."/>
            <person name="Khurana P."/>
            <person name="Khurana J.P."/>
            <person name="Tyagi A.K."/>
            <person name="Gaikwad K."/>
            <person name="Singh A."/>
            <person name="Dalal V."/>
            <person name="Srivastava S."/>
            <person name="Dixit A."/>
            <person name="Pal A.K."/>
            <person name="Ghazi I.A."/>
            <person name="Yadav M."/>
            <person name="Pandit A."/>
            <person name="Bhargava A."/>
            <person name="Sureshbabu K."/>
            <person name="Batra K."/>
            <person name="Sharma T.R."/>
            <person name="Mohapatra T."/>
            <person name="Singh N.K."/>
            <person name="Messing J."/>
            <person name="Nelson A.B."/>
            <person name="Fuks G."/>
            <person name="Kavchok S."/>
            <person name="Keizer G."/>
            <person name="Linton E."/>
            <person name="Llaca V."/>
            <person name="Song R."/>
            <person name="Tanyolac B."/>
            <person name="Young S."/>
            <person name="Ho-Il K."/>
            <person name="Hahn J.H."/>
            <person name="Sangsakoo G."/>
            <person name="Vanavichit A."/>
            <person name="de Mattos Luiz.A.T."/>
            <person name="Zimmer P.D."/>
            <person name="Malone G."/>
            <person name="Dellagostin O."/>
            <person name="de Oliveira A.C."/>
            <person name="Bevan M."/>
            <person name="Bancroft I."/>
            <person name="Minx P."/>
            <person name="Cordum H."/>
            <person name="Wilson R."/>
            <person name="Cheng Z."/>
            <person name="Jin W."/>
            <person name="Jiang J."/>
            <person name="Leong S.A."/>
            <person name="Iwama H."/>
            <person name="Gojobori T."/>
            <person name="Itoh T."/>
            <person name="Niimura Y."/>
            <person name="Fujii Y."/>
            <person name="Habara T."/>
            <person name="Sakai H."/>
            <person name="Sato Y."/>
            <person name="Wilson G."/>
            <person name="Kumar K."/>
            <person name="McCouch S."/>
            <person name="Juretic N."/>
            <person name="Hoen D."/>
            <person name="Wright S."/>
            <person name="Bruskiewich R."/>
            <person name="Bureau T."/>
            <person name="Miyao A."/>
            <person name="Hirochika H."/>
            <person name="Nishikawa T."/>
            <person name="Kadowaki K."/>
            <person name="Sugiura M."/>
            <person name="Burr B."/>
            <person name="Sasaki T."/>
        </authorList>
    </citation>
    <scope>NUCLEOTIDE SEQUENCE [LARGE SCALE GENOMIC DNA]</scope>
    <source>
        <strain evidence="3">cv. Nipponbare</strain>
    </source>
</reference>
<sequence>PPYHSFFSLFFSKTASLRLPLPLHLISSPSLYPISSPPPTAETEVTTSQVGAASERRRRSRVRAVLTRGSSCTRPRERRWWP</sequence>
<organism evidence="2 3">
    <name type="scientific">Oryza sativa subsp. japonica</name>
    <name type="common">Rice</name>
    <dbReference type="NCBI Taxonomy" id="39947"/>
    <lineage>
        <taxon>Eukaryota</taxon>
        <taxon>Viridiplantae</taxon>
        <taxon>Streptophyta</taxon>
        <taxon>Embryophyta</taxon>
        <taxon>Tracheophyta</taxon>
        <taxon>Spermatophyta</taxon>
        <taxon>Magnoliopsida</taxon>
        <taxon>Liliopsida</taxon>
        <taxon>Poales</taxon>
        <taxon>Poaceae</taxon>
        <taxon>BOP clade</taxon>
        <taxon>Oryzoideae</taxon>
        <taxon>Oryzeae</taxon>
        <taxon>Oryzinae</taxon>
        <taxon>Oryza</taxon>
        <taxon>Oryza sativa</taxon>
    </lineage>
</organism>
<keyword evidence="3" id="KW-1185">Reference proteome</keyword>
<dbReference type="Proteomes" id="UP000059680">
    <property type="component" value="Chromosome 1"/>
</dbReference>
<reference evidence="2 3" key="3">
    <citation type="journal article" date="2013" name="Rice">
        <title>Improvement of the Oryza sativa Nipponbare reference genome using next generation sequence and optical map data.</title>
        <authorList>
            <person name="Kawahara Y."/>
            <person name="de la Bastide M."/>
            <person name="Hamilton J.P."/>
            <person name="Kanamori H."/>
            <person name="McCombie W.R."/>
            <person name="Ouyang S."/>
            <person name="Schwartz D.C."/>
            <person name="Tanaka T."/>
            <person name="Wu J."/>
            <person name="Zhou S."/>
            <person name="Childs K.L."/>
            <person name="Davidson R.M."/>
            <person name="Lin H."/>
            <person name="Quesada-Ocampo L."/>
            <person name="Vaillancourt B."/>
            <person name="Sakai H."/>
            <person name="Lee S.S."/>
            <person name="Kim J."/>
            <person name="Numa H."/>
            <person name="Itoh T."/>
            <person name="Buell C.R."/>
            <person name="Matsumoto T."/>
        </authorList>
    </citation>
    <scope>NUCLEOTIDE SEQUENCE [LARGE SCALE GENOMIC DNA]</scope>
    <source>
        <strain evidence="3">cv. Nipponbare</strain>
    </source>
</reference>
<accession>A0A0P0V6X2</accession>
<name>A0A0P0V6X2_ORYSJ</name>
<evidence type="ECO:0000313" key="3">
    <source>
        <dbReference type="Proteomes" id="UP000059680"/>
    </source>
</evidence>
<feature type="region of interest" description="Disordered" evidence="1">
    <location>
        <begin position="36"/>
        <end position="82"/>
    </location>
</feature>